<evidence type="ECO:0000256" key="11">
    <source>
        <dbReference type="ARBA" id="ARBA00023118"/>
    </source>
</evidence>
<evidence type="ECO:0000256" key="3">
    <source>
        <dbReference type="ARBA" id="ARBA00012768"/>
    </source>
</evidence>
<dbReference type="PANTHER" id="PTHR36531">
    <property type="entry name" value="CRISPR-ASSOCIATED EXONUCLEASE CAS4"/>
    <property type="match status" value="1"/>
</dbReference>
<dbReference type="EC" id="3.1.12.1" evidence="3 13"/>
<keyword evidence="10 13" id="KW-0411">Iron-sulfur</keyword>
<accession>H6Q986</accession>
<keyword evidence="6 13" id="KW-0479">Metal-binding</keyword>
<evidence type="ECO:0000256" key="9">
    <source>
        <dbReference type="ARBA" id="ARBA00023004"/>
    </source>
</evidence>
<evidence type="ECO:0000256" key="5">
    <source>
        <dbReference type="ARBA" id="ARBA00022722"/>
    </source>
</evidence>
<dbReference type="eggNOG" id="arCOG00790">
    <property type="taxonomic scope" value="Archaea"/>
</dbReference>
<gene>
    <name evidence="15" type="ordered locus">Pogu_1588</name>
</gene>
<dbReference type="Proteomes" id="UP000009062">
    <property type="component" value="Chromosome"/>
</dbReference>
<comment type="function">
    <text evidence="13">CRISPR (clustered regularly interspaced short palindromic repeat) is an adaptive immune system that provides protection against mobile genetic elements (viruses, transposable elements and conjugative plasmids). CRISPR clusters contain sequences complementary to antecedent mobile elements and target invading nucleic acids. CRISPR clusters are transcribed and processed into CRISPR RNA (crRNA).</text>
</comment>
<dbReference type="Pfam" id="PF01930">
    <property type="entry name" value="Cas_Cas4"/>
    <property type="match status" value="1"/>
</dbReference>
<protein>
    <recommendedName>
        <fullName evidence="4 13">CRISPR-associated exonuclease Cas4</fullName>
        <ecNumber evidence="3 13">3.1.12.1</ecNumber>
    </recommendedName>
</protein>
<dbReference type="STRING" id="698757.Pogu_1588"/>
<name>H6Q986_PYROT</name>
<dbReference type="GO" id="GO:0051607">
    <property type="term" value="P:defense response to virus"/>
    <property type="evidence" value="ECO:0007669"/>
    <property type="project" value="UniProtKB-KW"/>
</dbReference>
<organism evidence="15 16">
    <name type="scientific">Pyrobaculum oguniense (strain DSM 13380 / JCM 10595 / TE7)</name>
    <dbReference type="NCBI Taxonomy" id="698757"/>
    <lineage>
        <taxon>Archaea</taxon>
        <taxon>Thermoproteota</taxon>
        <taxon>Thermoprotei</taxon>
        <taxon>Thermoproteales</taxon>
        <taxon>Thermoproteaceae</taxon>
        <taxon>Pyrobaculum</taxon>
    </lineage>
</organism>
<proteinExistence type="inferred from homology"/>
<feature type="domain" description="DUF83" evidence="14">
    <location>
        <begin position="56"/>
        <end position="209"/>
    </location>
</feature>
<comment type="similarity">
    <text evidence="2 13">Belongs to the CRISPR-associated exonuclease Cas4 family.</text>
</comment>
<keyword evidence="9 13" id="KW-0408">Iron</keyword>
<comment type="cofactor">
    <cofactor evidence="1">
        <name>Mn(2+)</name>
        <dbReference type="ChEBI" id="CHEBI:29035"/>
    </cofactor>
</comment>
<keyword evidence="8 13" id="KW-0269">Exonuclease</keyword>
<reference evidence="15 16" key="1">
    <citation type="journal article" date="2012" name="Stand. Genomic Sci.">
        <title>Complete genome sequence of Pyrobaculum oguniense.</title>
        <authorList>
            <person name="Bernick D.L."/>
            <person name="Karplus K."/>
            <person name="Lui L.M."/>
            <person name="Coker J.K."/>
            <person name="Murphy J.N."/>
            <person name="Chan P.P."/>
            <person name="Cozen A.E."/>
            <person name="Lowe T.M."/>
        </authorList>
    </citation>
    <scope>NUCLEOTIDE SEQUENCE [LARGE SCALE GENOMIC DNA]</scope>
    <source>
        <strain evidence="15 16">TE7</strain>
    </source>
</reference>
<dbReference type="PANTHER" id="PTHR36531:SF2">
    <property type="entry name" value="CRISPR-ASSOCIATED EXONUCLEASE CAS4"/>
    <property type="match status" value="1"/>
</dbReference>
<sequence>MELLVPRSICSVVNCDDLELDAETALREIRKEREVFRLMPNVYAYRYDFKRLSPSVINDYEFCPRLLWVEHRLGLKLFTKDSVVAVVRGKLLHERYERAMSAYDNVMVEYKVEIDDLVGVVDVVIKRGRRLIPVEVKTGAASKEAHRAQLKIYISMLGADYGYLVYRDRVEKVARDDSALGLLAKIKEVLTSDKPPARGCDKCLFRVICENVV</sequence>
<evidence type="ECO:0000256" key="1">
    <source>
        <dbReference type="ARBA" id="ARBA00001936"/>
    </source>
</evidence>
<dbReference type="InterPro" id="IPR011604">
    <property type="entry name" value="PDDEXK-like_dom_sf"/>
</dbReference>
<comment type="cofactor">
    <cofactor evidence="13">
        <name>Mg(2+)</name>
        <dbReference type="ChEBI" id="CHEBI:18420"/>
    </cofactor>
    <cofactor evidence="13">
        <name>Mn(2+)</name>
        <dbReference type="ChEBI" id="CHEBI:29035"/>
    </cofactor>
    <text evidence="13">Mg(2+) or Mn(2+) required for ssDNA cleavage activity.</text>
</comment>
<dbReference type="InterPro" id="IPR022765">
    <property type="entry name" value="Dna2/Cas4_DUF83"/>
</dbReference>
<keyword evidence="12 13" id="KW-0464">Manganese</keyword>
<keyword evidence="11 13" id="KW-0051">Antiviral defense</keyword>
<dbReference type="Gene3D" id="3.90.320.10">
    <property type="match status" value="1"/>
</dbReference>
<evidence type="ECO:0000256" key="7">
    <source>
        <dbReference type="ARBA" id="ARBA00022801"/>
    </source>
</evidence>
<keyword evidence="7 13" id="KW-0378">Hydrolase</keyword>
<evidence type="ECO:0000256" key="6">
    <source>
        <dbReference type="ARBA" id="ARBA00022723"/>
    </source>
</evidence>
<dbReference type="GO" id="GO:0046872">
    <property type="term" value="F:metal ion binding"/>
    <property type="evidence" value="ECO:0007669"/>
    <property type="project" value="UniProtKB-KW"/>
</dbReference>
<comment type="cofactor">
    <cofactor evidence="13">
        <name>iron-sulfur cluster</name>
        <dbReference type="ChEBI" id="CHEBI:30408"/>
    </cofactor>
</comment>
<dbReference type="GO" id="GO:0051536">
    <property type="term" value="F:iron-sulfur cluster binding"/>
    <property type="evidence" value="ECO:0007669"/>
    <property type="project" value="UniProtKB-KW"/>
</dbReference>
<evidence type="ECO:0000256" key="10">
    <source>
        <dbReference type="ARBA" id="ARBA00023014"/>
    </source>
</evidence>
<dbReference type="GO" id="GO:0004527">
    <property type="term" value="F:exonuclease activity"/>
    <property type="evidence" value="ECO:0007669"/>
    <property type="project" value="UniProtKB-KW"/>
</dbReference>
<dbReference type="InterPro" id="IPR013343">
    <property type="entry name" value="CRISPR-assoc_prot_Cas4"/>
</dbReference>
<keyword evidence="5 13" id="KW-0540">Nuclease</keyword>
<dbReference type="EMBL" id="CP003316">
    <property type="protein sequence ID" value="AFA39615.1"/>
    <property type="molecule type" value="Genomic_DNA"/>
</dbReference>
<dbReference type="KEGG" id="pog:Pogu_1588"/>
<dbReference type="AlphaFoldDB" id="H6Q986"/>
<evidence type="ECO:0000256" key="8">
    <source>
        <dbReference type="ARBA" id="ARBA00022839"/>
    </source>
</evidence>
<evidence type="ECO:0000256" key="12">
    <source>
        <dbReference type="ARBA" id="ARBA00023211"/>
    </source>
</evidence>
<keyword evidence="16" id="KW-1185">Reference proteome</keyword>
<dbReference type="NCBIfam" id="TIGR00372">
    <property type="entry name" value="cas4"/>
    <property type="match status" value="1"/>
</dbReference>
<evidence type="ECO:0000313" key="15">
    <source>
        <dbReference type="EMBL" id="AFA39615.1"/>
    </source>
</evidence>
<dbReference type="InterPro" id="IPR051827">
    <property type="entry name" value="Cas4_exonuclease"/>
</dbReference>
<evidence type="ECO:0000256" key="2">
    <source>
        <dbReference type="ARBA" id="ARBA00009189"/>
    </source>
</evidence>
<evidence type="ECO:0000259" key="14">
    <source>
        <dbReference type="Pfam" id="PF01930"/>
    </source>
</evidence>
<evidence type="ECO:0000313" key="16">
    <source>
        <dbReference type="Proteomes" id="UP000009062"/>
    </source>
</evidence>
<dbReference type="HOGENOM" id="CLU_1507438_0_0_2"/>
<evidence type="ECO:0000256" key="13">
    <source>
        <dbReference type="RuleBase" id="RU365022"/>
    </source>
</evidence>
<evidence type="ECO:0000256" key="4">
    <source>
        <dbReference type="ARBA" id="ARBA00020049"/>
    </source>
</evidence>